<evidence type="ECO:0000256" key="13">
    <source>
        <dbReference type="ARBA" id="ARBA00044502"/>
    </source>
</evidence>
<evidence type="ECO:0000256" key="7">
    <source>
        <dbReference type="ARBA" id="ARBA00023002"/>
    </source>
</evidence>
<evidence type="ECO:0000256" key="15">
    <source>
        <dbReference type="ARBA" id="ARBA00047174"/>
    </source>
</evidence>
<evidence type="ECO:0000256" key="2">
    <source>
        <dbReference type="ARBA" id="ARBA00004613"/>
    </source>
</evidence>
<dbReference type="GO" id="GO:0046872">
    <property type="term" value="F:metal ion binding"/>
    <property type="evidence" value="ECO:0007669"/>
    <property type="project" value="UniProtKB-KW"/>
</dbReference>
<feature type="signal peptide" evidence="17">
    <location>
        <begin position="1"/>
        <end position="18"/>
    </location>
</feature>
<evidence type="ECO:0000256" key="17">
    <source>
        <dbReference type="SAM" id="SignalP"/>
    </source>
</evidence>
<dbReference type="AlphaFoldDB" id="A0A0B7FYC9"/>
<keyword evidence="6" id="KW-0136">Cellulose degradation</keyword>
<keyword evidence="12" id="KW-0624">Polysaccharide degradation</keyword>
<evidence type="ECO:0000256" key="3">
    <source>
        <dbReference type="ARBA" id="ARBA00022525"/>
    </source>
</evidence>
<reference evidence="19 20" key="1">
    <citation type="submission" date="2014-11" db="EMBL/GenBank/DDBJ databases">
        <authorList>
            <person name="Wibberg Daniel"/>
        </authorList>
    </citation>
    <scope>NUCLEOTIDE SEQUENCE [LARGE SCALE GENOMIC DNA]</scope>
    <source>
        <strain evidence="19">Rhizoctonia solani AG1-IB 7/3/14</strain>
    </source>
</reference>
<dbReference type="InterPro" id="IPR049892">
    <property type="entry name" value="AA9"/>
</dbReference>
<name>A0A0B7FYC9_THACB</name>
<proteinExistence type="inferred from homology"/>
<evidence type="ECO:0000256" key="9">
    <source>
        <dbReference type="ARBA" id="ARBA00023033"/>
    </source>
</evidence>
<accession>A0A0B7FYC9</accession>
<dbReference type="Pfam" id="PF03443">
    <property type="entry name" value="AA9"/>
    <property type="match status" value="1"/>
</dbReference>
<comment type="subcellular location">
    <subcellularLocation>
        <location evidence="2">Secreted</location>
    </subcellularLocation>
</comment>
<evidence type="ECO:0000256" key="6">
    <source>
        <dbReference type="ARBA" id="ARBA00023001"/>
    </source>
</evidence>
<dbReference type="GO" id="GO:0004497">
    <property type="term" value="F:monooxygenase activity"/>
    <property type="evidence" value="ECO:0007669"/>
    <property type="project" value="UniProtKB-KW"/>
</dbReference>
<dbReference type="CDD" id="cd21175">
    <property type="entry name" value="LPMO_AA9"/>
    <property type="match status" value="1"/>
</dbReference>
<evidence type="ECO:0000256" key="4">
    <source>
        <dbReference type="ARBA" id="ARBA00022723"/>
    </source>
</evidence>
<dbReference type="Proteomes" id="UP000059188">
    <property type="component" value="Unassembled WGS sequence"/>
</dbReference>
<gene>
    <name evidence="19" type="ORF">RSOLAG1IB_09819</name>
</gene>
<protein>
    <recommendedName>
        <fullName evidence="15">lytic cellulose monooxygenase (C4-dehydrogenating)</fullName>
        <ecNumber evidence="15">1.14.99.56</ecNumber>
    </recommendedName>
</protein>
<evidence type="ECO:0000313" key="19">
    <source>
        <dbReference type="EMBL" id="CEL61177.1"/>
    </source>
</evidence>
<evidence type="ECO:0000256" key="5">
    <source>
        <dbReference type="ARBA" id="ARBA00022729"/>
    </source>
</evidence>
<dbReference type="GO" id="GO:0030245">
    <property type="term" value="P:cellulose catabolic process"/>
    <property type="evidence" value="ECO:0007669"/>
    <property type="project" value="UniProtKB-KW"/>
</dbReference>
<dbReference type="PANTHER" id="PTHR33353">
    <property type="entry name" value="PUTATIVE (AFU_ORTHOLOGUE AFUA_1G12560)-RELATED"/>
    <property type="match status" value="1"/>
</dbReference>
<keyword evidence="10" id="KW-1015">Disulfide bond</keyword>
<dbReference type="EMBL" id="LN679150">
    <property type="protein sequence ID" value="CEL61177.1"/>
    <property type="molecule type" value="Genomic_DNA"/>
</dbReference>
<dbReference type="GO" id="GO:0005576">
    <property type="term" value="C:extracellular region"/>
    <property type="evidence" value="ECO:0007669"/>
    <property type="project" value="UniProtKB-SubCell"/>
</dbReference>
<evidence type="ECO:0000256" key="12">
    <source>
        <dbReference type="ARBA" id="ARBA00023326"/>
    </source>
</evidence>
<keyword evidence="11" id="KW-0119">Carbohydrate metabolism</keyword>
<evidence type="ECO:0000256" key="16">
    <source>
        <dbReference type="SAM" id="MobiDB-lite"/>
    </source>
</evidence>
<keyword evidence="5 17" id="KW-0732">Signal</keyword>
<dbReference type="PANTHER" id="PTHR33353:SF10">
    <property type="entry name" value="ENDO-BETA-1,4-GLUCANASE D"/>
    <property type="match status" value="1"/>
</dbReference>
<dbReference type="InterPro" id="IPR005103">
    <property type="entry name" value="AA9_LPMO"/>
</dbReference>
<dbReference type="OrthoDB" id="4849160at2759"/>
<feature type="chain" id="PRO_5002114712" description="lytic cellulose monooxygenase (C4-dehydrogenating)" evidence="17">
    <location>
        <begin position="19"/>
        <end position="374"/>
    </location>
</feature>
<dbReference type="EC" id="1.14.99.56" evidence="15"/>
<comment type="catalytic activity">
    <reaction evidence="14">
        <text>[(1-&gt;4)-beta-D-glucosyl]n+m + reduced acceptor + O2 = 4-dehydro-beta-D-glucosyl-[(1-&gt;4)-beta-D-glucosyl]n-1 + [(1-&gt;4)-beta-D-glucosyl]m + acceptor + H2O.</text>
        <dbReference type="EC" id="1.14.99.56"/>
    </reaction>
</comment>
<sequence>MISSSAFALLASAALVAGHGIVTDVICDGKHWPGTKNYRAPENALSPVRGIPQDTGFVRFDNVGSTDIACSAGGYEPRPLTAPIKAGGSMGVRWGGDGGPDGKQWPHPEGPAIVYMASCEGPCSQFNPVNAKFFKIAEEGLDPNKMPNQSGNDHLPWGQGLWAQNRIQYENSYHWFTIPSDIKDGEYLVRHELISLHGAHTAAEGAQYYPACIQVKVTGGGNASPATTPANKLYTYQDGIVDLYQHSNLVNGKYGIKASEYKIPGPAMYKAGSASTPAQPTSAPQPQPTTTSQAPAQPTTTAAPAPTSYGNNNNGNGNNNGGAYTSKPAASTGKCKPKKRAMRKRVEDETRELYDRALVHSQAARAHAKKHASH</sequence>
<dbReference type="Gene3D" id="2.70.50.70">
    <property type="match status" value="1"/>
</dbReference>
<feature type="compositionally biased region" description="Low complexity" evidence="16">
    <location>
        <begin position="273"/>
        <end position="317"/>
    </location>
</feature>
<dbReference type="STRING" id="1108050.A0A0B7FYC9"/>
<keyword evidence="7" id="KW-0560">Oxidoreductase</keyword>
<keyword evidence="9 19" id="KW-0503">Monooxygenase</keyword>
<feature type="region of interest" description="Disordered" evidence="16">
    <location>
        <begin position="270"/>
        <end position="350"/>
    </location>
</feature>
<keyword evidence="8" id="KW-0186">Copper</keyword>
<evidence type="ECO:0000256" key="14">
    <source>
        <dbReference type="ARBA" id="ARBA00045077"/>
    </source>
</evidence>
<keyword evidence="3" id="KW-0964">Secreted</keyword>
<organism evidence="19 20">
    <name type="scientific">Thanatephorus cucumeris (strain AG1-IB / isolate 7/3/14)</name>
    <name type="common">Lettuce bottom rot fungus</name>
    <name type="synonym">Rhizoctonia solani</name>
    <dbReference type="NCBI Taxonomy" id="1108050"/>
    <lineage>
        <taxon>Eukaryota</taxon>
        <taxon>Fungi</taxon>
        <taxon>Dikarya</taxon>
        <taxon>Basidiomycota</taxon>
        <taxon>Agaricomycotina</taxon>
        <taxon>Agaricomycetes</taxon>
        <taxon>Cantharellales</taxon>
        <taxon>Ceratobasidiaceae</taxon>
        <taxon>Rhizoctonia</taxon>
        <taxon>Rhizoctonia solani AG-1</taxon>
    </lineage>
</organism>
<evidence type="ECO:0000313" key="20">
    <source>
        <dbReference type="Proteomes" id="UP000059188"/>
    </source>
</evidence>
<feature type="domain" description="Auxiliary Activity family 9 catalytic" evidence="18">
    <location>
        <begin position="19"/>
        <end position="246"/>
    </location>
</feature>
<keyword evidence="4" id="KW-0479">Metal-binding</keyword>
<evidence type="ECO:0000256" key="8">
    <source>
        <dbReference type="ARBA" id="ARBA00023008"/>
    </source>
</evidence>
<comment type="cofactor">
    <cofactor evidence="1">
        <name>Cu(2+)</name>
        <dbReference type="ChEBI" id="CHEBI:29036"/>
    </cofactor>
</comment>
<evidence type="ECO:0000259" key="18">
    <source>
        <dbReference type="Pfam" id="PF03443"/>
    </source>
</evidence>
<evidence type="ECO:0000256" key="10">
    <source>
        <dbReference type="ARBA" id="ARBA00023157"/>
    </source>
</evidence>
<comment type="similarity">
    <text evidence="13">Belongs to the polysaccharide monooxygenase AA9 family.</text>
</comment>
<keyword evidence="20" id="KW-1185">Reference proteome</keyword>
<evidence type="ECO:0000256" key="1">
    <source>
        <dbReference type="ARBA" id="ARBA00001973"/>
    </source>
</evidence>
<evidence type="ECO:0000256" key="11">
    <source>
        <dbReference type="ARBA" id="ARBA00023277"/>
    </source>
</evidence>